<organism evidence="2 3">
    <name type="scientific">Rhizocola hellebori</name>
    <dbReference type="NCBI Taxonomy" id="1392758"/>
    <lineage>
        <taxon>Bacteria</taxon>
        <taxon>Bacillati</taxon>
        <taxon>Actinomycetota</taxon>
        <taxon>Actinomycetes</taxon>
        <taxon>Micromonosporales</taxon>
        <taxon>Micromonosporaceae</taxon>
        <taxon>Rhizocola</taxon>
    </lineage>
</organism>
<keyword evidence="3" id="KW-1185">Reference proteome</keyword>
<evidence type="ECO:0000313" key="3">
    <source>
        <dbReference type="Proteomes" id="UP000612899"/>
    </source>
</evidence>
<dbReference type="EMBL" id="BONY01000012">
    <property type="protein sequence ID" value="GIH04366.1"/>
    <property type="molecule type" value="Genomic_DNA"/>
</dbReference>
<sequence>MSTKLLARVALLGLAAMAALTSVAAPATAVPNLTRTSATSVADSTQTKEALAQCPAGTRVLGGGGTINGGGGNVHFIRLQALGSTDRFAAAAMEDGNYPGSWSVTAWAICGQQPAGLTYVSFVSPDNPDEHKDAAVECPDGTVAISHGVRVVGSTGHVVIGGFGPLAPTGTKANATEDQHGEPADWDLWAHAVCASSLPGQQLVWADDIPADSNPDIVTVNCPTGKRVHGLGSTINQSFGEVFHVALVPNAALTAVTATAIEDSSGAAFNWWTRVYAICAF</sequence>
<dbReference type="Proteomes" id="UP000612899">
    <property type="component" value="Unassembled WGS sequence"/>
</dbReference>
<reference evidence="2" key="1">
    <citation type="submission" date="2021-01" db="EMBL/GenBank/DDBJ databases">
        <title>Whole genome shotgun sequence of Rhizocola hellebori NBRC 109834.</title>
        <authorList>
            <person name="Komaki H."/>
            <person name="Tamura T."/>
        </authorList>
    </citation>
    <scope>NUCLEOTIDE SEQUENCE</scope>
    <source>
        <strain evidence="2">NBRC 109834</strain>
    </source>
</reference>
<evidence type="ECO:0000256" key="1">
    <source>
        <dbReference type="SAM" id="SignalP"/>
    </source>
</evidence>
<keyword evidence="1" id="KW-0732">Signal</keyword>
<comment type="caution">
    <text evidence="2">The sequence shown here is derived from an EMBL/GenBank/DDBJ whole genome shotgun (WGS) entry which is preliminary data.</text>
</comment>
<proteinExistence type="predicted"/>
<protein>
    <submittedName>
        <fullName evidence="2">Uncharacterized protein</fullName>
    </submittedName>
</protein>
<dbReference type="RefSeq" id="WP_203908249.1">
    <property type="nucleotide sequence ID" value="NZ_BONY01000012.1"/>
</dbReference>
<feature type="signal peptide" evidence="1">
    <location>
        <begin position="1"/>
        <end position="29"/>
    </location>
</feature>
<feature type="chain" id="PRO_5039504705" evidence="1">
    <location>
        <begin position="30"/>
        <end position="281"/>
    </location>
</feature>
<name>A0A8J3Q5W0_9ACTN</name>
<dbReference type="AlphaFoldDB" id="A0A8J3Q5W0"/>
<accession>A0A8J3Q5W0</accession>
<evidence type="ECO:0000313" key="2">
    <source>
        <dbReference type="EMBL" id="GIH04366.1"/>
    </source>
</evidence>
<gene>
    <name evidence="2" type="ORF">Rhe02_24330</name>
</gene>